<dbReference type="CDD" id="cd00093">
    <property type="entry name" value="HTH_XRE"/>
    <property type="match status" value="1"/>
</dbReference>
<keyword evidence="3" id="KW-1185">Reference proteome</keyword>
<dbReference type="Proteomes" id="UP000517753">
    <property type="component" value="Unassembled WGS sequence"/>
</dbReference>
<evidence type="ECO:0000313" key="3">
    <source>
        <dbReference type="Proteomes" id="UP000517753"/>
    </source>
</evidence>
<evidence type="ECO:0000313" key="2">
    <source>
        <dbReference type="EMBL" id="NYD89191.1"/>
    </source>
</evidence>
<protein>
    <submittedName>
        <fullName evidence="2">Transcriptional regulator with XRE-family HTH domain</fullName>
    </submittedName>
</protein>
<gene>
    <name evidence="2" type="ORF">HD841_000960</name>
</gene>
<comment type="caution">
    <text evidence="2">The sequence shown here is derived from an EMBL/GenBank/DDBJ whole genome shotgun (WGS) entry which is preliminary data.</text>
</comment>
<accession>A0A7Y9FN61</accession>
<dbReference type="AlphaFoldDB" id="A0A7Y9FN61"/>
<organism evidence="2 3">
    <name type="scientific">Sphingomonas melonis</name>
    <dbReference type="NCBI Taxonomy" id="152682"/>
    <lineage>
        <taxon>Bacteria</taxon>
        <taxon>Pseudomonadati</taxon>
        <taxon>Pseudomonadota</taxon>
        <taxon>Alphaproteobacteria</taxon>
        <taxon>Sphingomonadales</taxon>
        <taxon>Sphingomonadaceae</taxon>
        <taxon>Sphingomonas</taxon>
    </lineage>
</organism>
<sequence length="144" mass="15954">MRAAEVARAMGMAPRSYEHLEAGTGRITYERIVDFAEATDSDPIAILATLSFGSAEFALRCIDNKLMTIMMIALMELDADLGDDLTYLDAQTLVGGFTRLTRDLAQHVRKRETFAEEWLKQGSSRLSPARTGAHPPKLKPVRGR</sequence>
<dbReference type="EMBL" id="JACCBY010000001">
    <property type="protein sequence ID" value="NYD89191.1"/>
    <property type="molecule type" value="Genomic_DNA"/>
</dbReference>
<evidence type="ECO:0000256" key="1">
    <source>
        <dbReference type="SAM" id="MobiDB-lite"/>
    </source>
</evidence>
<reference evidence="2 3" key="1">
    <citation type="submission" date="2020-07" db="EMBL/GenBank/DDBJ databases">
        <authorList>
            <person name="Partida-Martinez L."/>
            <person name="Huntemann M."/>
            <person name="Clum A."/>
            <person name="Wang J."/>
            <person name="Palaniappan K."/>
            <person name="Ritter S."/>
            <person name="Chen I.-M."/>
            <person name="Stamatis D."/>
            <person name="Reddy T."/>
            <person name="O'Malley R."/>
            <person name="Daum C."/>
            <person name="Shapiro N."/>
            <person name="Ivanova N."/>
            <person name="Kyrpides N."/>
            <person name="Woyke T."/>
        </authorList>
    </citation>
    <scope>NUCLEOTIDE SEQUENCE [LARGE SCALE GENOMIC DNA]</scope>
    <source>
        <strain evidence="2 3">AS2.3</strain>
    </source>
</reference>
<proteinExistence type="predicted"/>
<feature type="region of interest" description="Disordered" evidence="1">
    <location>
        <begin position="120"/>
        <end position="144"/>
    </location>
</feature>
<dbReference type="InterPro" id="IPR001387">
    <property type="entry name" value="Cro/C1-type_HTH"/>
</dbReference>
<reference evidence="2 3" key="2">
    <citation type="submission" date="2020-08" db="EMBL/GenBank/DDBJ databases">
        <title>The Agave Microbiome: Exploring the role of microbial communities in plant adaptations to desert environments.</title>
        <authorList>
            <person name="Partida-Martinez L.P."/>
        </authorList>
    </citation>
    <scope>NUCLEOTIDE SEQUENCE [LARGE SCALE GENOMIC DNA]</scope>
    <source>
        <strain evidence="2 3">AS2.3</strain>
    </source>
</reference>
<name>A0A7Y9FN61_9SPHN</name>